<evidence type="ECO:0000313" key="1">
    <source>
        <dbReference type="EMBL" id="NYZ64746.1"/>
    </source>
</evidence>
<gene>
    <name evidence="1" type="ORF">H0A36_01925</name>
</gene>
<dbReference type="EMBL" id="JACCKB010000002">
    <property type="protein sequence ID" value="NYZ64746.1"/>
    <property type="molecule type" value="Genomic_DNA"/>
</dbReference>
<sequence>MRTFQAKKPSENVIDIFTRQPVANQDSRKVIRLAPELDGLEMLYSNDSNPNKLFSMKILCWALRANGEVVAMVPWLNDIVSCDELNDPLNGHWEGYYDAGIDEIFFEAPLHKIVELESSAEYYEASFEKADDVVHELPDNIGTHAIITYNNFASFSLVEVISWRLLHNGRIHAMIIDDNKVESTPVLPGDPCLFAAQNHPGFKYFFHHRIANKIKSNDPEAMAAFSLLVDT</sequence>
<protein>
    <submittedName>
        <fullName evidence="1">Uncharacterized protein</fullName>
    </submittedName>
</protein>
<dbReference type="AlphaFoldDB" id="A0A853IBG1"/>
<evidence type="ECO:0000313" key="2">
    <source>
        <dbReference type="Proteomes" id="UP000569732"/>
    </source>
</evidence>
<accession>A0A853IBG1</accession>
<proteinExistence type="predicted"/>
<reference evidence="1 2" key="1">
    <citation type="submission" date="2020-07" db="EMBL/GenBank/DDBJ databases">
        <title>Endozoicomonas sp. nov., isolated from sediment.</title>
        <authorList>
            <person name="Gu T."/>
        </authorList>
    </citation>
    <scope>NUCLEOTIDE SEQUENCE [LARGE SCALE GENOMIC DNA]</scope>
    <source>
        <strain evidence="1 2">SM1973</strain>
    </source>
</reference>
<comment type="caution">
    <text evidence="1">The sequence shown here is derived from an EMBL/GenBank/DDBJ whole genome shotgun (WGS) entry which is preliminary data.</text>
</comment>
<dbReference type="Proteomes" id="UP000569732">
    <property type="component" value="Unassembled WGS sequence"/>
</dbReference>
<keyword evidence="2" id="KW-1185">Reference proteome</keyword>
<dbReference type="RefSeq" id="WP_180566778.1">
    <property type="nucleotide sequence ID" value="NZ_JACCKB010000002.1"/>
</dbReference>
<name>A0A853IBG1_9GAMM</name>
<organism evidence="1 2">
    <name type="scientific">Spartinivicinus marinus</name>
    <dbReference type="NCBI Taxonomy" id="2994442"/>
    <lineage>
        <taxon>Bacteria</taxon>
        <taxon>Pseudomonadati</taxon>
        <taxon>Pseudomonadota</taxon>
        <taxon>Gammaproteobacteria</taxon>
        <taxon>Oceanospirillales</taxon>
        <taxon>Zooshikellaceae</taxon>
        <taxon>Spartinivicinus</taxon>
    </lineage>
</organism>